<name>A0ABR7RSV9_9PROT</name>
<comment type="caution">
    <text evidence="1">The sequence shown here is derived from an EMBL/GenBank/DDBJ whole genome shotgun (WGS) entry which is preliminary data.</text>
</comment>
<dbReference type="EMBL" id="JACTVA010000064">
    <property type="protein sequence ID" value="MBC9209657.1"/>
    <property type="molecule type" value="Genomic_DNA"/>
</dbReference>
<gene>
    <name evidence="1" type="ORF">IBL26_22645</name>
</gene>
<accession>A0ABR7RSV9</accession>
<reference evidence="1 2" key="1">
    <citation type="journal article" date="2013" name="Int. J. Syst. Evol. Microbiol.">
        <title>Roseomonas aerophila sp. nov., isolated from air.</title>
        <authorList>
            <person name="Kim S.J."/>
            <person name="Weon H.Y."/>
            <person name="Ahn J.H."/>
            <person name="Hong S.B."/>
            <person name="Seok S.J."/>
            <person name="Whang K.S."/>
            <person name="Kwon S.W."/>
        </authorList>
    </citation>
    <scope>NUCLEOTIDE SEQUENCE [LARGE SCALE GENOMIC DNA]</scope>
    <source>
        <strain evidence="1 2">NBRC 108923</strain>
    </source>
</reference>
<dbReference type="Proteomes" id="UP000626026">
    <property type="component" value="Unassembled WGS sequence"/>
</dbReference>
<organism evidence="1 2">
    <name type="scientific">Teichococcus aerophilus</name>
    <dbReference type="NCBI Taxonomy" id="1224513"/>
    <lineage>
        <taxon>Bacteria</taxon>
        <taxon>Pseudomonadati</taxon>
        <taxon>Pseudomonadota</taxon>
        <taxon>Alphaproteobacteria</taxon>
        <taxon>Acetobacterales</taxon>
        <taxon>Roseomonadaceae</taxon>
        <taxon>Roseomonas</taxon>
    </lineage>
</organism>
<evidence type="ECO:0000313" key="1">
    <source>
        <dbReference type="EMBL" id="MBC9209657.1"/>
    </source>
</evidence>
<dbReference type="RefSeq" id="WP_187786785.1">
    <property type="nucleotide sequence ID" value="NZ_JACTVA010000064.1"/>
</dbReference>
<protein>
    <submittedName>
        <fullName evidence="1">Uncharacterized protein</fullName>
    </submittedName>
</protein>
<keyword evidence="2" id="KW-1185">Reference proteome</keyword>
<sequence length="65" mass="7175">MFIAPFARLSQQDQTAINRLGAQEAARQAALLRAPGDTRKPAQPPLMAVKFQSALRREGWTDSSH</sequence>
<evidence type="ECO:0000313" key="2">
    <source>
        <dbReference type="Proteomes" id="UP000626026"/>
    </source>
</evidence>
<proteinExistence type="predicted"/>